<dbReference type="InParanoid" id="A5DU59"/>
<evidence type="ECO:0000256" key="5">
    <source>
        <dbReference type="ARBA" id="ARBA00022989"/>
    </source>
</evidence>
<dbReference type="InterPro" id="IPR005828">
    <property type="entry name" value="MFS_sugar_transport-like"/>
</dbReference>
<feature type="transmembrane region" description="Helical" evidence="8">
    <location>
        <begin position="528"/>
        <end position="552"/>
    </location>
</feature>
<sequence length="628" mass="69063">MQSICKPIVNFFTLLVGINSFQFPLPFSFHYFFVFPLLLLLLSYILSSSIHLLPYPKKDKSLRLTLLFSFNTMVATQEIENTYTESNSGGKTAFKDYLGKYAHIEDPLERRRLALEEIDKAGFGWTQMKMIMIAGVGFMTDSYDIFAINLSVNMLQYVYWEGTIPSSTTTLIKVSTSVGTVIGQVGFGSIADKVGRKKIYGLELIVMIAATIMQCTIGESPAISFPAWFATLRIIMGIGIGGDYPLSSIISAEFSTTKWRGAIMAAVFSNQGLGQVFAGIVAMICVAGYKTDLENITSGAECHATRSCVRAADQMWRIIIGFGCVPGCIALYYRLTIAESPRYSLDVNEHGDVVKVADAEAALDPAVTEIAPPKASFKDFWRHFGQWKYGKILLGTAGSWFMLDVAFYGMGLNSTTILQAIGYARKDTVYHKLYDSAAGNLILVCAGSLPGYWFSIAFIEFLGRKTIQLGGFVILTALLCGMGFGYHKLSDGGLLGLYVVASFFQNFGPNVTTFIVPGEVFPTRYRSTAHGLSAAAGKVGAIIAQTCIGTLINHGCDAEHPNCYLNHVLEIFALFMLLGIFTTLLIPETKRRTLEEICETCHDEPDTTKIGRDRYTTQEESYDSDVKA</sequence>
<dbReference type="KEGG" id="lel:PVL30_000863"/>
<accession>A5DU59</accession>
<reference evidence="10 11" key="1">
    <citation type="journal article" date="2009" name="Nature">
        <title>Evolution of pathogenicity and sexual reproduction in eight Candida genomes.</title>
        <authorList>
            <person name="Butler G."/>
            <person name="Rasmussen M.D."/>
            <person name="Lin M.F."/>
            <person name="Santos M.A."/>
            <person name="Sakthikumar S."/>
            <person name="Munro C.A."/>
            <person name="Rheinbay E."/>
            <person name="Grabherr M."/>
            <person name="Forche A."/>
            <person name="Reedy J.L."/>
            <person name="Agrafioti I."/>
            <person name="Arnaud M.B."/>
            <person name="Bates S."/>
            <person name="Brown A.J."/>
            <person name="Brunke S."/>
            <person name="Costanzo M.C."/>
            <person name="Fitzpatrick D.A."/>
            <person name="de Groot P.W."/>
            <person name="Harris D."/>
            <person name="Hoyer L.L."/>
            <person name="Hube B."/>
            <person name="Klis F.M."/>
            <person name="Kodira C."/>
            <person name="Lennard N."/>
            <person name="Logue M.E."/>
            <person name="Martin R."/>
            <person name="Neiman A.M."/>
            <person name="Nikolaou E."/>
            <person name="Quail M.A."/>
            <person name="Quinn J."/>
            <person name="Santos M.C."/>
            <person name="Schmitzberger F.F."/>
            <person name="Sherlock G."/>
            <person name="Shah P."/>
            <person name="Silverstein K.A."/>
            <person name="Skrzypek M.S."/>
            <person name="Soll D."/>
            <person name="Staggs R."/>
            <person name="Stansfield I."/>
            <person name="Stumpf M.P."/>
            <person name="Sudbery P.E."/>
            <person name="Srikantha T."/>
            <person name="Zeng Q."/>
            <person name="Berman J."/>
            <person name="Berriman M."/>
            <person name="Heitman J."/>
            <person name="Gow N.A."/>
            <person name="Lorenz M.C."/>
            <person name="Birren B.W."/>
            <person name="Kellis M."/>
            <person name="Cuomo C.A."/>
        </authorList>
    </citation>
    <scope>NUCLEOTIDE SEQUENCE [LARGE SCALE GENOMIC DNA]</scope>
    <source>
        <strain evidence="11">ATCC 11503 / BCRC 21390 / CBS 2605 / JCM 1781 / NBRC 1676 / NRRL YB-4239</strain>
    </source>
</reference>
<comment type="subcellular location">
    <subcellularLocation>
        <location evidence="1">Membrane</location>
        <topology evidence="1">Multi-pass membrane protein</topology>
    </subcellularLocation>
</comment>
<dbReference type="GO" id="GO:0097080">
    <property type="term" value="P:plasma membrane selenite transport"/>
    <property type="evidence" value="ECO:0007669"/>
    <property type="project" value="EnsemblFungi"/>
</dbReference>
<dbReference type="HOGENOM" id="CLU_001265_46_14_1"/>
<dbReference type="STRING" id="379508.A5DU59"/>
<dbReference type="Proteomes" id="UP000001996">
    <property type="component" value="Unassembled WGS sequence"/>
</dbReference>
<dbReference type="eggNOG" id="KOG0252">
    <property type="taxonomic scope" value="Eukaryota"/>
</dbReference>
<dbReference type="FunCoup" id="A5DU59">
    <property type="interactions" value="803"/>
</dbReference>
<dbReference type="PROSITE" id="PS00216">
    <property type="entry name" value="SUGAR_TRANSPORT_1"/>
    <property type="match status" value="1"/>
</dbReference>
<name>A5DU59_LODEL</name>
<dbReference type="GO" id="GO:0097079">
    <property type="term" value="F:selenite:proton symporter activity"/>
    <property type="evidence" value="ECO:0007669"/>
    <property type="project" value="EnsemblFungi"/>
</dbReference>
<evidence type="ECO:0000313" key="10">
    <source>
        <dbReference type="EMBL" id="EDK42717.1"/>
    </source>
</evidence>
<keyword evidence="3" id="KW-0592">Phosphate transport</keyword>
<dbReference type="PROSITE" id="PS50850">
    <property type="entry name" value="MFS"/>
    <property type="match status" value="1"/>
</dbReference>
<feature type="domain" description="Major facilitator superfamily (MFS) profile" evidence="9">
    <location>
        <begin position="130"/>
        <end position="591"/>
    </location>
</feature>
<dbReference type="PROSITE" id="PS00217">
    <property type="entry name" value="SUGAR_TRANSPORT_2"/>
    <property type="match status" value="1"/>
</dbReference>
<feature type="transmembrane region" description="Helical" evidence="8">
    <location>
        <begin position="564"/>
        <end position="586"/>
    </location>
</feature>
<feature type="transmembrane region" description="Helical" evidence="8">
    <location>
        <begin position="223"/>
        <end position="242"/>
    </location>
</feature>
<keyword evidence="11" id="KW-1185">Reference proteome</keyword>
<dbReference type="GO" id="GO:0005315">
    <property type="term" value="F:phosphate transmembrane transporter activity"/>
    <property type="evidence" value="ECO:0007669"/>
    <property type="project" value="EnsemblFungi"/>
</dbReference>
<dbReference type="NCBIfam" id="TIGR00887">
    <property type="entry name" value="2A0109"/>
    <property type="match status" value="1"/>
</dbReference>
<evidence type="ECO:0000256" key="2">
    <source>
        <dbReference type="ARBA" id="ARBA00022448"/>
    </source>
</evidence>
<dbReference type="OrthoDB" id="433512at2759"/>
<dbReference type="PANTHER" id="PTHR24064">
    <property type="entry name" value="SOLUTE CARRIER FAMILY 22 MEMBER"/>
    <property type="match status" value="1"/>
</dbReference>
<dbReference type="InterPro" id="IPR004738">
    <property type="entry name" value="Phos_permease"/>
</dbReference>
<dbReference type="OMA" id="DKMWRVV"/>
<dbReference type="GO" id="GO:0006797">
    <property type="term" value="P:polyphosphate metabolic process"/>
    <property type="evidence" value="ECO:0007669"/>
    <property type="project" value="EnsemblFungi"/>
</dbReference>
<dbReference type="GO" id="GO:0005886">
    <property type="term" value="C:plasma membrane"/>
    <property type="evidence" value="ECO:0007669"/>
    <property type="project" value="EnsemblFungi"/>
</dbReference>
<dbReference type="CDD" id="cd17364">
    <property type="entry name" value="MFS_PhT"/>
    <property type="match status" value="1"/>
</dbReference>
<protein>
    <submittedName>
        <fullName evidence="10">Inorganic phosphate transporter PHO84</fullName>
    </submittedName>
</protein>
<feature type="transmembrane region" description="Helical" evidence="8">
    <location>
        <begin position="469"/>
        <end position="489"/>
    </location>
</feature>
<dbReference type="Pfam" id="PF00083">
    <property type="entry name" value="Sugar_tr"/>
    <property type="match status" value="1"/>
</dbReference>
<dbReference type="AlphaFoldDB" id="A5DU59"/>
<dbReference type="InterPro" id="IPR036259">
    <property type="entry name" value="MFS_trans_sf"/>
</dbReference>
<feature type="transmembrane region" description="Helical" evidence="8">
    <location>
        <begin position="31"/>
        <end position="53"/>
    </location>
</feature>
<feature type="compositionally biased region" description="Basic and acidic residues" evidence="7">
    <location>
        <begin position="608"/>
        <end position="617"/>
    </location>
</feature>
<feature type="transmembrane region" description="Helical" evidence="8">
    <location>
        <begin position="315"/>
        <end position="333"/>
    </location>
</feature>
<evidence type="ECO:0000256" key="8">
    <source>
        <dbReference type="SAM" id="Phobius"/>
    </source>
</evidence>
<dbReference type="GeneID" id="5235322"/>
<evidence type="ECO:0000313" key="11">
    <source>
        <dbReference type="Proteomes" id="UP000001996"/>
    </source>
</evidence>
<keyword evidence="4 8" id="KW-0812">Transmembrane</keyword>
<proteinExistence type="predicted"/>
<organism evidence="10 11">
    <name type="scientific">Lodderomyces elongisporus (strain ATCC 11503 / CBS 2605 / JCM 1781 / NBRC 1676 / NRRL YB-4239)</name>
    <name type="common">Yeast</name>
    <name type="synonym">Saccharomyces elongisporus</name>
    <dbReference type="NCBI Taxonomy" id="379508"/>
    <lineage>
        <taxon>Eukaryota</taxon>
        <taxon>Fungi</taxon>
        <taxon>Dikarya</taxon>
        <taxon>Ascomycota</taxon>
        <taxon>Saccharomycotina</taxon>
        <taxon>Pichiomycetes</taxon>
        <taxon>Debaryomycetaceae</taxon>
        <taxon>Candida/Lodderomyces clade</taxon>
        <taxon>Lodderomyces</taxon>
    </lineage>
</organism>
<feature type="transmembrane region" description="Helical" evidence="8">
    <location>
        <begin position="495"/>
        <end position="516"/>
    </location>
</feature>
<evidence type="ECO:0000256" key="1">
    <source>
        <dbReference type="ARBA" id="ARBA00004141"/>
    </source>
</evidence>
<gene>
    <name evidence="10" type="ORF">LELG_00895</name>
</gene>
<evidence type="ECO:0000256" key="3">
    <source>
        <dbReference type="ARBA" id="ARBA00022592"/>
    </source>
</evidence>
<evidence type="ECO:0000256" key="4">
    <source>
        <dbReference type="ARBA" id="ARBA00022692"/>
    </source>
</evidence>
<feature type="transmembrane region" description="Helical" evidence="8">
    <location>
        <begin position="7"/>
        <end position="25"/>
    </location>
</feature>
<feature type="region of interest" description="Disordered" evidence="7">
    <location>
        <begin position="608"/>
        <end position="628"/>
    </location>
</feature>
<dbReference type="Gene3D" id="1.20.1250.20">
    <property type="entry name" value="MFS general substrate transporter like domains"/>
    <property type="match status" value="1"/>
</dbReference>
<dbReference type="InterPro" id="IPR005829">
    <property type="entry name" value="Sugar_transporter_CS"/>
</dbReference>
<feature type="transmembrane region" description="Helical" evidence="8">
    <location>
        <begin position="441"/>
        <end position="462"/>
    </location>
</feature>
<dbReference type="SUPFAM" id="SSF103473">
    <property type="entry name" value="MFS general substrate transporter"/>
    <property type="match status" value="1"/>
</dbReference>
<dbReference type="GO" id="GO:0006817">
    <property type="term" value="P:phosphate ion transport"/>
    <property type="evidence" value="ECO:0007669"/>
    <property type="project" value="UniProtKB-KW"/>
</dbReference>
<keyword evidence="5 8" id="KW-1133">Transmembrane helix</keyword>
<dbReference type="InterPro" id="IPR020846">
    <property type="entry name" value="MFS_dom"/>
</dbReference>
<feature type="transmembrane region" description="Helical" evidence="8">
    <location>
        <begin position="199"/>
        <end position="217"/>
    </location>
</feature>
<keyword evidence="2" id="KW-0813">Transport</keyword>
<dbReference type="GO" id="GO:0005384">
    <property type="term" value="F:manganese ion transmembrane transporter activity"/>
    <property type="evidence" value="ECO:0007669"/>
    <property type="project" value="EnsemblFungi"/>
</dbReference>
<evidence type="ECO:0000256" key="7">
    <source>
        <dbReference type="SAM" id="MobiDB-lite"/>
    </source>
</evidence>
<evidence type="ECO:0000259" key="9">
    <source>
        <dbReference type="PROSITE" id="PS50850"/>
    </source>
</evidence>
<keyword evidence="6 8" id="KW-0472">Membrane</keyword>
<evidence type="ECO:0000256" key="6">
    <source>
        <dbReference type="ARBA" id="ARBA00023136"/>
    </source>
</evidence>
<dbReference type="FunFam" id="1.20.1250.20:FF:000421">
    <property type="entry name" value="Inorganic phosphate transporter"/>
    <property type="match status" value="1"/>
</dbReference>
<dbReference type="EMBL" id="CH981524">
    <property type="protein sequence ID" value="EDK42717.1"/>
    <property type="molecule type" value="Genomic_DNA"/>
</dbReference>